<evidence type="ECO:0000313" key="2">
    <source>
        <dbReference type="Proteomes" id="UP000269019"/>
    </source>
</evidence>
<protein>
    <submittedName>
        <fullName evidence="1">Uncharacterized protein</fullName>
    </submittedName>
</protein>
<organism evidence="1 2">
    <name type="scientific">Corynebacterium choanae</name>
    <dbReference type="NCBI Taxonomy" id="1862358"/>
    <lineage>
        <taxon>Bacteria</taxon>
        <taxon>Bacillati</taxon>
        <taxon>Actinomycetota</taxon>
        <taxon>Actinomycetes</taxon>
        <taxon>Mycobacteriales</taxon>
        <taxon>Corynebacteriaceae</taxon>
        <taxon>Corynebacterium</taxon>
    </lineage>
</organism>
<dbReference type="EMBL" id="CP033896">
    <property type="protein sequence ID" value="AZA13694.1"/>
    <property type="molecule type" value="Genomic_DNA"/>
</dbReference>
<dbReference type="AlphaFoldDB" id="A0A3G6JC09"/>
<dbReference type="KEGG" id="ccho:CCHOA_06475"/>
<keyword evidence="2" id="KW-1185">Reference proteome</keyword>
<proteinExistence type="predicted"/>
<evidence type="ECO:0000313" key="1">
    <source>
        <dbReference type="EMBL" id="AZA13694.1"/>
    </source>
</evidence>
<dbReference type="Proteomes" id="UP000269019">
    <property type="component" value="Chromosome"/>
</dbReference>
<sequence>MRKSLQPCTPCRAPEMTPRLVLPLMVCAYAHQIQYSVIGKNCPPGRPESSMCRLFARGSSLRYYFSITTTLSQGALSHTIRRLPPIRCTYRRMFAKVTRKHGAGVRRIGPRRQYFSWFLRYSWHQQQETLTVVRVIVYRRTYGAIPQTTGLAHQHHSGSSGVPCFSCRQQSEDCWQQPSGRLFTIG</sequence>
<reference evidence="1 2" key="1">
    <citation type="submission" date="2018-11" db="EMBL/GenBank/DDBJ databases">
        <authorList>
            <person name="Kleinhagauer T."/>
            <person name="Glaeser S.P."/>
            <person name="Spergser J."/>
            <person name="Ruckert C."/>
            <person name="Kaempfer P."/>
            <person name="Busse H.-J."/>
        </authorList>
    </citation>
    <scope>NUCLEOTIDE SEQUENCE [LARGE SCALE GENOMIC DNA]</scope>
    <source>
        <strain evidence="1 2">200CH</strain>
    </source>
</reference>
<name>A0A3G6JC09_9CORY</name>
<accession>A0A3G6JC09</accession>
<gene>
    <name evidence="1" type="ORF">CCHOA_06475</name>
</gene>